<proteinExistence type="predicted"/>
<accession>A0A933S271</accession>
<feature type="domain" description="Methyltransferase" evidence="3">
    <location>
        <begin position="44"/>
        <end position="132"/>
    </location>
</feature>
<gene>
    <name evidence="4" type="ORF">HZA66_22900</name>
</gene>
<keyword evidence="1 4" id="KW-0489">Methyltransferase</keyword>
<evidence type="ECO:0000256" key="2">
    <source>
        <dbReference type="ARBA" id="ARBA00022679"/>
    </source>
</evidence>
<dbReference type="PANTHER" id="PTHR43861:SF1">
    <property type="entry name" value="TRANS-ACONITATE 2-METHYLTRANSFERASE"/>
    <property type="match status" value="1"/>
</dbReference>
<dbReference type="GO" id="GO:0032259">
    <property type="term" value="P:methylation"/>
    <property type="evidence" value="ECO:0007669"/>
    <property type="project" value="UniProtKB-KW"/>
</dbReference>
<dbReference type="InterPro" id="IPR041698">
    <property type="entry name" value="Methyltransf_25"/>
</dbReference>
<name>A0A933S271_RHOPL</name>
<dbReference type="Gene3D" id="3.40.50.150">
    <property type="entry name" value="Vaccinia Virus protein VP39"/>
    <property type="match status" value="1"/>
</dbReference>
<comment type="caution">
    <text evidence="4">The sequence shown here is derived from an EMBL/GenBank/DDBJ whole genome shotgun (WGS) entry which is preliminary data.</text>
</comment>
<dbReference type="GO" id="GO:0008168">
    <property type="term" value="F:methyltransferase activity"/>
    <property type="evidence" value="ECO:0007669"/>
    <property type="project" value="UniProtKB-KW"/>
</dbReference>
<dbReference type="EMBL" id="JACRJB010000066">
    <property type="protein sequence ID" value="MBI5132300.1"/>
    <property type="molecule type" value="Genomic_DNA"/>
</dbReference>
<dbReference type="Pfam" id="PF13649">
    <property type="entry name" value="Methyltransf_25"/>
    <property type="match status" value="1"/>
</dbReference>
<reference evidence="4" key="1">
    <citation type="submission" date="2020-07" db="EMBL/GenBank/DDBJ databases">
        <title>Huge and variable diversity of episymbiotic CPR bacteria and DPANN archaea in groundwater ecosystems.</title>
        <authorList>
            <person name="He C.Y."/>
            <person name="Keren R."/>
            <person name="Whittaker M."/>
            <person name="Farag I.F."/>
            <person name="Doudna J."/>
            <person name="Cate J.H.D."/>
            <person name="Banfield J.F."/>
        </authorList>
    </citation>
    <scope>NUCLEOTIDE SEQUENCE</scope>
    <source>
        <strain evidence="4">NC_groundwater_1818_Pr3_B-0.1um_66_35</strain>
    </source>
</reference>
<organism evidence="4 5">
    <name type="scientific">Rhodopseudomonas palustris</name>
    <dbReference type="NCBI Taxonomy" id="1076"/>
    <lineage>
        <taxon>Bacteria</taxon>
        <taxon>Pseudomonadati</taxon>
        <taxon>Pseudomonadota</taxon>
        <taxon>Alphaproteobacteria</taxon>
        <taxon>Hyphomicrobiales</taxon>
        <taxon>Nitrobacteraceae</taxon>
        <taxon>Rhodopseudomonas</taxon>
    </lineage>
</organism>
<dbReference type="Proteomes" id="UP000782519">
    <property type="component" value="Unassembled WGS sequence"/>
</dbReference>
<evidence type="ECO:0000313" key="5">
    <source>
        <dbReference type="Proteomes" id="UP000782519"/>
    </source>
</evidence>
<dbReference type="AlphaFoldDB" id="A0A933S271"/>
<dbReference type="InterPro" id="IPR029063">
    <property type="entry name" value="SAM-dependent_MTases_sf"/>
</dbReference>
<protein>
    <submittedName>
        <fullName evidence="4">Class I SAM-dependent methyltransferase</fullName>
    </submittedName>
</protein>
<evidence type="ECO:0000256" key="1">
    <source>
        <dbReference type="ARBA" id="ARBA00022603"/>
    </source>
</evidence>
<evidence type="ECO:0000313" key="4">
    <source>
        <dbReference type="EMBL" id="MBI5132300.1"/>
    </source>
</evidence>
<keyword evidence="2" id="KW-0808">Transferase</keyword>
<sequence length="202" mass="22016">MTTAFDPETLAFYQGNAADYAAWSKHRHVRLNGFLAALPQGASILELGCGAGADSAHMLAQGFDVRPTDGSPQMAAQAAQKLGRAVETLLFHQLDAEALYDGVWANACLLHVPRDQLGDVLARIRRALKPGGLFYASYKAGDGEGRDKLSRYYNYPSEAWLRDRYAEAGAWASLAIDANEDRGFDDELVSILHVTARRPTST</sequence>
<dbReference type="SUPFAM" id="SSF53335">
    <property type="entry name" value="S-adenosyl-L-methionine-dependent methyltransferases"/>
    <property type="match status" value="1"/>
</dbReference>
<dbReference type="CDD" id="cd02440">
    <property type="entry name" value="AdoMet_MTases"/>
    <property type="match status" value="1"/>
</dbReference>
<dbReference type="PANTHER" id="PTHR43861">
    <property type="entry name" value="TRANS-ACONITATE 2-METHYLTRANSFERASE-RELATED"/>
    <property type="match status" value="1"/>
</dbReference>
<evidence type="ECO:0000259" key="3">
    <source>
        <dbReference type="Pfam" id="PF13649"/>
    </source>
</evidence>